<dbReference type="Proteomes" id="UP001620295">
    <property type="component" value="Unassembled WGS sequence"/>
</dbReference>
<protein>
    <submittedName>
        <fullName evidence="1">Uncharacterized protein</fullName>
    </submittedName>
</protein>
<evidence type="ECO:0000313" key="1">
    <source>
        <dbReference type="EMBL" id="MFK4263833.1"/>
    </source>
</evidence>
<proteinExistence type="predicted"/>
<sequence>MITGETPATPPPVPCPAAVGFLQDLSLNAQGYALVEHVGGQRQAVELLEDLGRFVPQYGGTVEHEVVYRPGNDGRAYSQSRNA</sequence>
<organism evidence="1 2">
    <name type="scientific">Streptomyces milbemycinicus</name>
    <dbReference type="NCBI Taxonomy" id="476552"/>
    <lineage>
        <taxon>Bacteria</taxon>
        <taxon>Bacillati</taxon>
        <taxon>Actinomycetota</taxon>
        <taxon>Actinomycetes</taxon>
        <taxon>Kitasatosporales</taxon>
        <taxon>Streptomycetaceae</taxon>
        <taxon>Streptomyces</taxon>
    </lineage>
</organism>
<gene>
    <name evidence="1" type="ORF">ACI2L5_02680</name>
</gene>
<name>A0ABW8LEA0_9ACTN</name>
<dbReference type="EMBL" id="JBJDQH010000001">
    <property type="protein sequence ID" value="MFK4263833.1"/>
    <property type="molecule type" value="Genomic_DNA"/>
</dbReference>
<keyword evidence="2" id="KW-1185">Reference proteome</keyword>
<reference evidence="1 2" key="1">
    <citation type="submission" date="2024-11" db="EMBL/GenBank/DDBJ databases">
        <title>The Natural Products Discovery Center: Release of the First 8490 Sequenced Strains for Exploring Actinobacteria Biosynthetic Diversity.</title>
        <authorList>
            <person name="Kalkreuter E."/>
            <person name="Kautsar S.A."/>
            <person name="Yang D."/>
            <person name="Bader C.D."/>
            <person name="Teijaro C.N."/>
            <person name="Fluegel L."/>
            <person name="Davis C.M."/>
            <person name="Simpson J.R."/>
            <person name="Lauterbach L."/>
            <person name="Steele A.D."/>
            <person name="Gui C."/>
            <person name="Meng S."/>
            <person name="Li G."/>
            <person name="Viehrig K."/>
            <person name="Ye F."/>
            <person name="Su P."/>
            <person name="Kiefer A.F."/>
            <person name="Nichols A."/>
            <person name="Cepeda A.J."/>
            <person name="Yan W."/>
            <person name="Fan B."/>
            <person name="Jiang Y."/>
            <person name="Adhikari A."/>
            <person name="Zheng C.-J."/>
            <person name="Schuster L."/>
            <person name="Cowan T.M."/>
            <person name="Smanski M.J."/>
            <person name="Chevrette M.G."/>
            <person name="De Carvalho L.P.S."/>
            <person name="Shen B."/>
        </authorList>
    </citation>
    <scope>NUCLEOTIDE SEQUENCE [LARGE SCALE GENOMIC DNA]</scope>
    <source>
        <strain evidence="1 2">NPDC020863</strain>
    </source>
</reference>
<dbReference type="RefSeq" id="WP_358646348.1">
    <property type="nucleotide sequence ID" value="NZ_JBFAEV010000045.1"/>
</dbReference>
<evidence type="ECO:0000313" key="2">
    <source>
        <dbReference type="Proteomes" id="UP001620295"/>
    </source>
</evidence>
<comment type="caution">
    <text evidence="1">The sequence shown here is derived from an EMBL/GenBank/DDBJ whole genome shotgun (WGS) entry which is preliminary data.</text>
</comment>
<accession>A0ABW8LEA0</accession>